<dbReference type="Gene3D" id="3.30.70.100">
    <property type="match status" value="1"/>
</dbReference>
<organism evidence="2 3">
    <name type="scientific">Aspergillus niger</name>
    <dbReference type="NCBI Taxonomy" id="5061"/>
    <lineage>
        <taxon>Eukaryota</taxon>
        <taxon>Fungi</taxon>
        <taxon>Dikarya</taxon>
        <taxon>Ascomycota</taxon>
        <taxon>Pezizomycotina</taxon>
        <taxon>Eurotiomycetes</taxon>
        <taxon>Eurotiomycetidae</taxon>
        <taxon>Eurotiales</taxon>
        <taxon>Aspergillaceae</taxon>
        <taxon>Aspergillus</taxon>
        <taxon>Aspergillus subgen. Circumdati</taxon>
    </lineage>
</organism>
<dbReference type="OrthoDB" id="42919at2759"/>
<dbReference type="PANTHER" id="PTHR37832">
    <property type="entry name" value="BLL2683 PROTEIN"/>
    <property type="match status" value="1"/>
</dbReference>
<dbReference type="SMART" id="SM00886">
    <property type="entry name" value="Dabb"/>
    <property type="match status" value="1"/>
</dbReference>
<evidence type="ECO:0000259" key="1">
    <source>
        <dbReference type="PROSITE" id="PS51502"/>
    </source>
</evidence>
<protein>
    <recommendedName>
        <fullName evidence="1">Stress-response A/B barrel domain-containing protein</fullName>
    </recommendedName>
</protein>
<evidence type="ECO:0000313" key="2">
    <source>
        <dbReference type="EMBL" id="GAQ35294.1"/>
    </source>
</evidence>
<proteinExistence type="predicted"/>
<gene>
    <name evidence="2" type="ORF">ABL_01152</name>
</gene>
<dbReference type="InterPro" id="IPR011008">
    <property type="entry name" value="Dimeric_a/b-barrel"/>
</dbReference>
<sequence>MPVFHVVLFRLKPGVAPAELEAWARLGKGMVGKIPGLLEFHANPPVAMTASRAKGYNMGLVAILEKPSDLQVYATHPAHLELHEMREQLCEDTLAYDLEY</sequence>
<dbReference type="Proteomes" id="UP000068243">
    <property type="component" value="Unassembled WGS sequence"/>
</dbReference>
<dbReference type="PANTHER" id="PTHR37832:SF1">
    <property type="entry name" value="STRESS-RESPONSE A_B BARREL DOMAIN-CONTAINING PROTEIN"/>
    <property type="match status" value="1"/>
</dbReference>
<dbReference type="AlphaFoldDB" id="A0A100I5W5"/>
<reference evidence="3" key="1">
    <citation type="journal article" date="2016" name="Genome Announc.">
        <title>Draft genome sequence of Aspergillus niger strain An76.</title>
        <authorList>
            <person name="Gong W."/>
            <person name="Cheng Z."/>
            <person name="Zhang H."/>
            <person name="Liu L."/>
            <person name="Gao P."/>
            <person name="Wang L."/>
        </authorList>
    </citation>
    <scope>NUCLEOTIDE SEQUENCE [LARGE SCALE GENOMIC DNA]</scope>
    <source>
        <strain evidence="3">An76</strain>
    </source>
</reference>
<evidence type="ECO:0000313" key="3">
    <source>
        <dbReference type="Proteomes" id="UP000068243"/>
    </source>
</evidence>
<name>A0A100I5W5_ASPNG</name>
<dbReference type="PROSITE" id="PS51502">
    <property type="entry name" value="S_R_A_B_BARREL"/>
    <property type="match status" value="1"/>
</dbReference>
<dbReference type="EMBL" id="BCMY01000001">
    <property type="protein sequence ID" value="GAQ35294.1"/>
    <property type="molecule type" value="Genomic_DNA"/>
</dbReference>
<comment type="caution">
    <text evidence="2">The sequence shown here is derived from an EMBL/GenBank/DDBJ whole genome shotgun (WGS) entry which is preliminary data.</text>
</comment>
<accession>A0A100I5W5</accession>
<dbReference type="Pfam" id="PF07876">
    <property type="entry name" value="Dabb"/>
    <property type="match status" value="1"/>
</dbReference>
<dbReference type="OMA" id="QIATWKE"/>
<dbReference type="VEuPathDB" id="FungiDB:ATCC64974_59030"/>
<dbReference type="VEuPathDB" id="FungiDB:M747DRAFT_291799"/>
<feature type="domain" description="Stress-response A/B barrel" evidence="1">
    <location>
        <begin position="3"/>
        <end position="98"/>
    </location>
</feature>
<dbReference type="SUPFAM" id="SSF54909">
    <property type="entry name" value="Dimeric alpha+beta barrel"/>
    <property type="match status" value="1"/>
</dbReference>
<dbReference type="VEuPathDB" id="FungiDB:ASPNIDRAFT2_1144368"/>
<dbReference type="InterPro" id="IPR013097">
    <property type="entry name" value="Dabb"/>
</dbReference>